<protein>
    <submittedName>
        <fullName evidence="1">UMTA methyltransferase family protein</fullName>
    </submittedName>
</protein>
<organism evidence="1 2">
    <name type="scientific">Byssochlamys spectabilis (strain No. 5 / NBRC 109023)</name>
    <name type="common">Paecilomyces variotii</name>
    <dbReference type="NCBI Taxonomy" id="1356009"/>
    <lineage>
        <taxon>Eukaryota</taxon>
        <taxon>Fungi</taxon>
        <taxon>Dikarya</taxon>
        <taxon>Ascomycota</taxon>
        <taxon>Pezizomycotina</taxon>
        <taxon>Eurotiomycetes</taxon>
        <taxon>Eurotiomycetidae</taxon>
        <taxon>Eurotiales</taxon>
        <taxon>Thermoascaceae</taxon>
        <taxon>Paecilomyces</taxon>
    </lineage>
</organism>
<dbReference type="PANTHER" id="PTHR43591:SF31">
    <property type="entry name" value="LAEA-LIKE, PUTATIVE (AFU_ORTHOLOGUE AFUA_8G01930)-RELATED"/>
    <property type="match status" value="1"/>
</dbReference>
<gene>
    <name evidence="1" type="ORF">PVAR5_5621</name>
</gene>
<dbReference type="InterPro" id="IPR029063">
    <property type="entry name" value="SAM-dependent_MTases_sf"/>
</dbReference>
<evidence type="ECO:0000313" key="2">
    <source>
        <dbReference type="Proteomes" id="UP000018001"/>
    </source>
</evidence>
<dbReference type="GO" id="GO:0032259">
    <property type="term" value="P:methylation"/>
    <property type="evidence" value="ECO:0007669"/>
    <property type="project" value="UniProtKB-KW"/>
</dbReference>
<dbReference type="EMBL" id="BAUL01000180">
    <property type="protein sequence ID" value="GAD96953.1"/>
    <property type="molecule type" value="Genomic_DNA"/>
</dbReference>
<dbReference type="Gene3D" id="3.40.50.150">
    <property type="entry name" value="Vaccinia Virus protein VP39"/>
    <property type="match status" value="1"/>
</dbReference>
<dbReference type="AlphaFoldDB" id="V5FY00"/>
<dbReference type="Pfam" id="PF13489">
    <property type="entry name" value="Methyltransf_23"/>
    <property type="match status" value="1"/>
</dbReference>
<keyword evidence="1" id="KW-0489">Methyltransferase</keyword>
<dbReference type="OrthoDB" id="2013972at2759"/>
<keyword evidence="1" id="KW-0808">Transferase</keyword>
<dbReference type="PANTHER" id="PTHR43591">
    <property type="entry name" value="METHYLTRANSFERASE"/>
    <property type="match status" value="1"/>
</dbReference>
<keyword evidence="2" id="KW-1185">Reference proteome</keyword>
<dbReference type="HOGENOM" id="CLU_010595_7_1_1"/>
<proteinExistence type="predicted"/>
<reference evidence="2" key="1">
    <citation type="journal article" date="2014" name="Genome Announc.">
        <title>Draft genome sequence of the formaldehyde-resistant fungus Byssochlamys spectabilis No. 5 (anamorph Paecilomyces variotii No. 5) (NBRC109023).</title>
        <authorList>
            <person name="Oka T."/>
            <person name="Ekino K."/>
            <person name="Fukuda K."/>
            <person name="Nomura Y."/>
        </authorList>
    </citation>
    <scope>NUCLEOTIDE SEQUENCE [LARGE SCALE GENOMIC DNA]</scope>
    <source>
        <strain evidence="2">No. 5 / NBRC 109023</strain>
    </source>
</reference>
<dbReference type="SUPFAM" id="SSF53335">
    <property type="entry name" value="S-adenosyl-L-methionine-dependent methyltransferases"/>
    <property type="match status" value="1"/>
</dbReference>
<comment type="caution">
    <text evidence="1">The sequence shown here is derived from an EMBL/GenBank/DDBJ whole genome shotgun (WGS) entry which is preliminary data.</text>
</comment>
<accession>V5FY00</accession>
<evidence type="ECO:0000313" key="1">
    <source>
        <dbReference type="EMBL" id="GAD96953.1"/>
    </source>
</evidence>
<sequence>MVQDRHIAAPIEIDDAASVGSDPIESGSLESGSYLASLSSSIREYKFVLPQAYIWASAYVAFQTSQNGRRYHAYHEGAYAIPNDDEEQDRMDLAHHIYRLLLKGDLQVAPVGTSPQRVLDLGTGTGIWAVQFAEYVHIEQHDWVPPNCIFEIDDYESPWVYQTPFDFIHGRELEGCVADEDKLFRQAFEHLKPGGYFEFDGAHAVILSDDGTHENAPNFQLFADELREAGRKFGKSFDNVPSWKEKMEKAGFTGVTEWVAKVPLRAWPKDEKLREIGKYQQVQQMLAVESYTPGFFSRVLGWKNEETQVLIAKIRKELSDKSIHAYINTHFVYGQKPE</sequence>
<dbReference type="Proteomes" id="UP000018001">
    <property type="component" value="Unassembled WGS sequence"/>
</dbReference>
<dbReference type="CDD" id="cd02440">
    <property type="entry name" value="AdoMet_MTases"/>
    <property type="match status" value="1"/>
</dbReference>
<name>V5FY00_BYSSN</name>
<dbReference type="GO" id="GO:0008168">
    <property type="term" value="F:methyltransferase activity"/>
    <property type="evidence" value="ECO:0007669"/>
    <property type="project" value="UniProtKB-KW"/>
</dbReference>
<dbReference type="InParanoid" id="V5FY00"/>